<evidence type="ECO:0000313" key="1">
    <source>
        <dbReference type="EMBL" id="MFL0266621.1"/>
    </source>
</evidence>
<protein>
    <submittedName>
        <fullName evidence="1">4Fe-4S cluster-binding domain-containing protein</fullName>
    </submittedName>
</protein>
<proteinExistence type="predicted"/>
<dbReference type="RefSeq" id="WP_406764985.1">
    <property type="nucleotide sequence ID" value="NZ_JBJHZY010000001.1"/>
</dbReference>
<dbReference type="Pfam" id="PF13353">
    <property type="entry name" value="Fer4_12"/>
    <property type="match status" value="1"/>
</dbReference>
<accession>A0ABW8TQ17</accession>
<comment type="caution">
    <text evidence="1">The sequence shown here is derived from an EMBL/GenBank/DDBJ whole genome shotgun (WGS) entry which is preliminary data.</text>
</comment>
<name>A0ABW8TQ17_9CLOT</name>
<sequence>MLGLSVWCYKGYTFEYILENQYKRKGWQELLNIIDILVDGKFQKDKTDAKLKYRGSSNQRIINVKESLDILSAVAIDFDLKN</sequence>
<evidence type="ECO:0000313" key="2">
    <source>
        <dbReference type="Proteomes" id="UP001623661"/>
    </source>
</evidence>
<dbReference type="Proteomes" id="UP001623661">
    <property type="component" value="Unassembled WGS sequence"/>
</dbReference>
<gene>
    <name evidence="1" type="ORF">ACJDUH_00810</name>
</gene>
<organism evidence="1 2">
    <name type="scientific">Candidatus Clostridium radicumherbarum</name>
    <dbReference type="NCBI Taxonomy" id="3381662"/>
    <lineage>
        <taxon>Bacteria</taxon>
        <taxon>Bacillati</taxon>
        <taxon>Bacillota</taxon>
        <taxon>Clostridia</taxon>
        <taxon>Eubacteriales</taxon>
        <taxon>Clostridiaceae</taxon>
        <taxon>Clostridium</taxon>
    </lineage>
</organism>
<dbReference type="EMBL" id="JBJHZY010000001">
    <property type="protein sequence ID" value="MFL0266621.1"/>
    <property type="molecule type" value="Genomic_DNA"/>
</dbReference>
<reference evidence="1 2" key="1">
    <citation type="submission" date="2024-11" db="EMBL/GenBank/DDBJ databases">
        <authorList>
            <person name="Heng Y.C."/>
            <person name="Lim A.C.H."/>
            <person name="Lee J.K.Y."/>
            <person name="Kittelmann S."/>
        </authorList>
    </citation>
    <scope>NUCLEOTIDE SEQUENCE [LARGE SCALE GENOMIC DNA]</scope>
    <source>
        <strain evidence="1 2">WILCCON 0202</strain>
    </source>
</reference>
<keyword evidence="2" id="KW-1185">Reference proteome</keyword>